<proteinExistence type="predicted"/>
<evidence type="ECO:0000313" key="4">
    <source>
        <dbReference type="Proteomes" id="UP000664701"/>
    </source>
</evidence>
<feature type="domain" description="Peptidase C39-like" evidence="2">
    <location>
        <begin position="60"/>
        <end position="186"/>
    </location>
</feature>
<dbReference type="EMBL" id="CP147251">
    <property type="protein sequence ID" value="WYJ77872.1"/>
    <property type="molecule type" value="Genomic_DNA"/>
</dbReference>
<evidence type="ECO:0000256" key="1">
    <source>
        <dbReference type="SAM" id="Phobius"/>
    </source>
</evidence>
<keyword evidence="4" id="KW-1185">Reference proteome</keyword>
<keyword evidence="1" id="KW-0472">Membrane</keyword>
<reference evidence="3 4" key="1">
    <citation type="submission" date="2024-03" db="EMBL/GenBank/DDBJ databases">
        <title>The Genome Sequence of Enterococcus sp. DIV2402.</title>
        <authorList>
            <consortium name="The Broad Institute Genomics Platform"/>
            <consortium name="The Broad Institute Microbial Omics Core"/>
            <consortium name="The Broad Institute Genomic Center for Infectious Diseases"/>
            <person name="Earl A."/>
            <person name="Manson A."/>
            <person name="Gilmore M."/>
            <person name="Schwartman J."/>
            <person name="Shea T."/>
            <person name="Abouelleil A."/>
            <person name="Cao P."/>
            <person name="Chapman S."/>
            <person name="Cusick C."/>
            <person name="Young S."/>
            <person name="Neafsey D."/>
            <person name="Nusbaum C."/>
            <person name="Birren B."/>
        </authorList>
    </citation>
    <scope>NUCLEOTIDE SEQUENCE [LARGE SCALE GENOMIC DNA]</scope>
    <source>
        <strain evidence="3 4">DIV2402</strain>
    </source>
</reference>
<protein>
    <recommendedName>
        <fullName evidence="2">Peptidase C39-like domain-containing protein</fullName>
    </recommendedName>
</protein>
<feature type="transmembrane region" description="Helical" evidence="1">
    <location>
        <begin position="7"/>
        <end position="24"/>
    </location>
</feature>
<dbReference type="Pfam" id="PF13529">
    <property type="entry name" value="Peptidase_C39_2"/>
    <property type="match status" value="1"/>
</dbReference>
<sequence>MKKKKTPIIWLIVLIIGGAGYFYLKKPTQQTYQKEELIAFQKQANQELNVKIPLLLQRDPRWADIAYGFDSKQDDLATNGCAIVSLAMVLAYVQGKEVLPTDILDWAQNNYFVAGQGTSWQIFEDFSRHYQVNYQALGNDFQAAKEQASNHKAVIVSVNPGTFTTTGHIMVLMMNNQGQIIVLDPNDSPEKNHYQQVFSDETFQQEGIAYWAFG</sequence>
<organism evidence="3 4">
    <name type="scientific">Candidatus Enterococcus lowellii</name>
    <dbReference type="NCBI Taxonomy" id="2230877"/>
    <lineage>
        <taxon>Bacteria</taxon>
        <taxon>Bacillati</taxon>
        <taxon>Bacillota</taxon>
        <taxon>Bacilli</taxon>
        <taxon>Lactobacillales</taxon>
        <taxon>Enterococcaceae</taxon>
        <taxon>Enterococcus</taxon>
    </lineage>
</organism>
<keyword evidence="1" id="KW-1133">Transmembrane helix</keyword>
<dbReference type="Proteomes" id="UP000664701">
    <property type="component" value="Chromosome"/>
</dbReference>
<name>A0ABZ2SQP7_9ENTE</name>
<dbReference type="RefSeq" id="WP_207872039.1">
    <property type="nucleotide sequence ID" value="NZ_CP147251.1"/>
</dbReference>
<dbReference type="Gene3D" id="3.90.70.10">
    <property type="entry name" value="Cysteine proteinases"/>
    <property type="match status" value="1"/>
</dbReference>
<accession>A0ABZ2SQP7</accession>
<evidence type="ECO:0000313" key="3">
    <source>
        <dbReference type="EMBL" id="WYJ77872.1"/>
    </source>
</evidence>
<evidence type="ECO:0000259" key="2">
    <source>
        <dbReference type="Pfam" id="PF13529"/>
    </source>
</evidence>
<gene>
    <name evidence="3" type="ORF">DOK78_002512</name>
</gene>
<dbReference type="InterPro" id="IPR039564">
    <property type="entry name" value="Peptidase_C39-like"/>
</dbReference>
<keyword evidence="1" id="KW-0812">Transmembrane</keyword>